<reference evidence="2 3" key="1">
    <citation type="submission" date="2019-11" db="EMBL/GenBank/DDBJ databases">
        <authorList>
            <person name="Holert J."/>
        </authorList>
    </citation>
    <scope>NUCLEOTIDE SEQUENCE [LARGE SCALE GENOMIC DNA]</scope>
    <source>
        <strain evidence="2">BC5_2</strain>
    </source>
</reference>
<sequence>MTKYKCLDCAYSANKKFPKGQCPACDSFNIANLQARDKDKPKASPVSLGLTVGLWMILGYLIWQQLLS</sequence>
<name>A0A5S9NRQ3_9GAMM</name>
<accession>A0A5S9NRQ3</accession>
<evidence type="ECO:0000313" key="3">
    <source>
        <dbReference type="Proteomes" id="UP000434580"/>
    </source>
</evidence>
<evidence type="ECO:0008006" key="4">
    <source>
        <dbReference type="Google" id="ProtNLM"/>
    </source>
</evidence>
<dbReference type="OrthoDB" id="5739630at2"/>
<feature type="transmembrane region" description="Helical" evidence="1">
    <location>
        <begin position="46"/>
        <end position="63"/>
    </location>
</feature>
<proteinExistence type="predicted"/>
<keyword evidence="1" id="KW-0812">Transmembrane</keyword>
<keyword evidence="1" id="KW-1133">Transmembrane helix</keyword>
<evidence type="ECO:0000313" key="2">
    <source>
        <dbReference type="EMBL" id="CAA0090591.1"/>
    </source>
</evidence>
<organism evidence="2 3">
    <name type="scientific">BD1-7 clade bacterium</name>
    <dbReference type="NCBI Taxonomy" id="2029982"/>
    <lineage>
        <taxon>Bacteria</taxon>
        <taxon>Pseudomonadati</taxon>
        <taxon>Pseudomonadota</taxon>
        <taxon>Gammaproteobacteria</taxon>
        <taxon>Cellvibrionales</taxon>
        <taxon>Spongiibacteraceae</taxon>
        <taxon>BD1-7 clade</taxon>
    </lineage>
</organism>
<dbReference type="AlphaFoldDB" id="A0A5S9NRQ3"/>
<evidence type="ECO:0000256" key="1">
    <source>
        <dbReference type="SAM" id="Phobius"/>
    </source>
</evidence>
<keyword evidence="1" id="KW-0472">Membrane</keyword>
<dbReference type="EMBL" id="CACSII010000002">
    <property type="protein sequence ID" value="CAA0090591.1"/>
    <property type="molecule type" value="Genomic_DNA"/>
</dbReference>
<gene>
    <name evidence="2" type="ORF">DPBNPPHM_02909</name>
</gene>
<dbReference type="Proteomes" id="UP000434580">
    <property type="component" value="Unassembled WGS sequence"/>
</dbReference>
<protein>
    <recommendedName>
        <fullName evidence="4">Rubredoxin-like domain-containing protein</fullName>
    </recommendedName>
</protein>